<name>A0A4Y2LRM4_ARAVE</name>
<keyword evidence="1" id="KW-0812">Transmembrane</keyword>
<keyword evidence="1" id="KW-0472">Membrane</keyword>
<proteinExistence type="predicted"/>
<gene>
    <name evidence="2" type="ORF">AVEN_90075_1</name>
</gene>
<evidence type="ECO:0000313" key="3">
    <source>
        <dbReference type="Proteomes" id="UP000499080"/>
    </source>
</evidence>
<accession>A0A4Y2LRM4</accession>
<evidence type="ECO:0000313" key="2">
    <source>
        <dbReference type="EMBL" id="GBN16017.1"/>
    </source>
</evidence>
<feature type="transmembrane region" description="Helical" evidence="1">
    <location>
        <begin position="84"/>
        <end position="104"/>
    </location>
</feature>
<dbReference type="EMBL" id="BGPR01006092">
    <property type="protein sequence ID" value="GBN16017.1"/>
    <property type="molecule type" value="Genomic_DNA"/>
</dbReference>
<reference evidence="2 3" key="1">
    <citation type="journal article" date="2019" name="Sci. Rep.">
        <title>Orb-weaving spider Araneus ventricosus genome elucidates the spidroin gene catalogue.</title>
        <authorList>
            <person name="Kono N."/>
            <person name="Nakamura H."/>
            <person name="Ohtoshi R."/>
            <person name="Moran D.A.P."/>
            <person name="Shinohara A."/>
            <person name="Yoshida Y."/>
            <person name="Fujiwara M."/>
            <person name="Mori M."/>
            <person name="Tomita M."/>
            <person name="Arakawa K."/>
        </authorList>
    </citation>
    <scope>NUCLEOTIDE SEQUENCE [LARGE SCALE GENOMIC DNA]</scope>
</reference>
<keyword evidence="3" id="KW-1185">Reference proteome</keyword>
<evidence type="ECO:0000256" key="1">
    <source>
        <dbReference type="SAM" id="Phobius"/>
    </source>
</evidence>
<sequence>MAILETSASKSSFAAKISIAGIKRSIVHPFIPFSGCLIGSDQTDSADQMDRLTGVYSVRIRVRYGIMYYSALLRDYFLFTYCSFHYYLVFIVVVLLTVVVATLLQTLWCHSDDYVVEYIVVDCDTDVVPFIY</sequence>
<keyword evidence="1" id="KW-1133">Transmembrane helix</keyword>
<dbReference type="AlphaFoldDB" id="A0A4Y2LRM4"/>
<comment type="caution">
    <text evidence="2">The sequence shown here is derived from an EMBL/GenBank/DDBJ whole genome shotgun (WGS) entry which is preliminary data.</text>
</comment>
<dbReference type="Proteomes" id="UP000499080">
    <property type="component" value="Unassembled WGS sequence"/>
</dbReference>
<organism evidence="2 3">
    <name type="scientific">Araneus ventricosus</name>
    <name type="common">Orbweaver spider</name>
    <name type="synonym">Epeira ventricosa</name>
    <dbReference type="NCBI Taxonomy" id="182803"/>
    <lineage>
        <taxon>Eukaryota</taxon>
        <taxon>Metazoa</taxon>
        <taxon>Ecdysozoa</taxon>
        <taxon>Arthropoda</taxon>
        <taxon>Chelicerata</taxon>
        <taxon>Arachnida</taxon>
        <taxon>Araneae</taxon>
        <taxon>Araneomorphae</taxon>
        <taxon>Entelegynae</taxon>
        <taxon>Araneoidea</taxon>
        <taxon>Araneidae</taxon>
        <taxon>Araneus</taxon>
    </lineage>
</organism>
<protein>
    <submittedName>
        <fullName evidence="2">Uncharacterized protein</fullName>
    </submittedName>
</protein>